<accession>A0A8B8GHZ7</accession>
<dbReference type="GeneID" id="112692180"/>
<gene>
    <name evidence="4" type="primary">LOC112692180</name>
</gene>
<dbReference type="OrthoDB" id="10265862at2759"/>
<dbReference type="Pfam" id="PF25805">
    <property type="entry name" value="IQUB"/>
    <property type="match status" value="1"/>
</dbReference>
<sequence length="669" mass="79042">MVIEYSVVKCDQTDKDNIKMYLGLCISPNQPDFIQVHLTLPNNNILSANFALWDTILEVKHYILSALQPKIDNTQQIRCFAFDDEHQQFEVNDHAVLKYYWKKYPIKMLVNIKYHWDSENNVPHVLNNTSTQYLIRRDDRNIYDTNASMPNDIIGYKNDRTDKIYWNTMVQTATSETSADLSDKKKKISSAVQTLQTREASTSLVGNDFGTQTETLNVLRSMNCIREISNCASQNSPPAMTEKYRDKCARTIQKCMRMWSARKKFENMLKYYYYLIQLVCIEMEELKKNVYNNQQRNLINLQYPTRTKDFEALYAVVKKYHENKKINIKNKTERKAQLKEKLKCHKEIAKHRNLAKETAKEKKILTQLNYISKPIIYMIKGSKESILVETQETYKAKQLLEFYISLKRRDLNKMERSEFLLKLRKTLESSKEIHLTQSIINLLNRELTLLNIVKLNDSQLEMLRKRIEITFQFIIRQPEINPAIARITTPANLIKCYSCRKLKSLNRFKMKLDLTDTTICKDCRHLYCITVKQINLMPYEDIFRSIRATEAKLKTKSNITFFLNIEDIYYLVEIIWKGKSALSEFKDVTQLQLVRWDHKLNWSPSNTILLTTDEAVVHSNISNINKVYTKTFIDNVHLKHMAARNYFKGLNEKAVDCKCKWELRDYYNK</sequence>
<dbReference type="GO" id="GO:0060271">
    <property type="term" value="P:cilium assembly"/>
    <property type="evidence" value="ECO:0007669"/>
    <property type="project" value="TreeGrafter"/>
</dbReference>
<dbReference type="PANTHER" id="PTHR21074:SF0">
    <property type="entry name" value="IQ AND UBIQUITIN-LIKE DOMAIN-CONTAINING PROTEIN"/>
    <property type="match status" value="1"/>
</dbReference>
<protein>
    <submittedName>
        <fullName evidence="4">IQ and ubiquitin-like domain-containing protein</fullName>
    </submittedName>
</protein>
<evidence type="ECO:0000313" key="4">
    <source>
        <dbReference type="RefSeq" id="XP_025422535.1"/>
    </source>
</evidence>
<dbReference type="AlphaFoldDB" id="A0A8B8GHZ7"/>
<feature type="domain" description="IQ motif and ubiquitin-like" evidence="2">
    <location>
        <begin position="359"/>
        <end position="488"/>
    </location>
</feature>
<keyword evidence="1" id="KW-0175">Coiled coil</keyword>
<feature type="coiled-coil region" evidence="1">
    <location>
        <begin position="321"/>
        <end position="348"/>
    </location>
</feature>
<dbReference type="GO" id="GO:0031514">
    <property type="term" value="C:motile cilium"/>
    <property type="evidence" value="ECO:0007669"/>
    <property type="project" value="TreeGrafter"/>
</dbReference>
<dbReference type="GO" id="GO:0030317">
    <property type="term" value="P:flagellated sperm motility"/>
    <property type="evidence" value="ECO:0007669"/>
    <property type="project" value="TreeGrafter"/>
</dbReference>
<organism evidence="3 4">
    <name type="scientific">Sipha flava</name>
    <name type="common">yellow sugarcane aphid</name>
    <dbReference type="NCBI Taxonomy" id="143950"/>
    <lineage>
        <taxon>Eukaryota</taxon>
        <taxon>Metazoa</taxon>
        <taxon>Ecdysozoa</taxon>
        <taxon>Arthropoda</taxon>
        <taxon>Hexapoda</taxon>
        <taxon>Insecta</taxon>
        <taxon>Pterygota</taxon>
        <taxon>Neoptera</taxon>
        <taxon>Paraneoptera</taxon>
        <taxon>Hemiptera</taxon>
        <taxon>Sternorrhyncha</taxon>
        <taxon>Aphidomorpha</taxon>
        <taxon>Aphidoidea</taxon>
        <taxon>Aphididae</taxon>
        <taxon>Sipha</taxon>
    </lineage>
</organism>
<dbReference type="Proteomes" id="UP000694846">
    <property type="component" value="Unplaced"/>
</dbReference>
<proteinExistence type="predicted"/>
<evidence type="ECO:0000313" key="3">
    <source>
        <dbReference type="Proteomes" id="UP000694846"/>
    </source>
</evidence>
<dbReference type="RefSeq" id="XP_025422535.1">
    <property type="nucleotide sequence ID" value="XM_025566750.1"/>
</dbReference>
<name>A0A8B8GHZ7_9HEMI</name>
<dbReference type="InterPro" id="IPR057887">
    <property type="entry name" value="IQUB_helical"/>
</dbReference>
<dbReference type="GO" id="GO:0001669">
    <property type="term" value="C:acrosomal vesicle"/>
    <property type="evidence" value="ECO:0007669"/>
    <property type="project" value="TreeGrafter"/>
</dbReference>
<evidence type="ECO:0000256" key="1">
    <source>
        <dbReference type="SAM" id="Coils"/>
    </source>
</evidence>
<dbReference type="PANTHER" id="PTHR21074">
    <property type="entry name" value="IQ AND UBIQUITIN-LIKE DOMAIN-CONTAINING PROTEIN"/>
    <property type="match status" value="1"/>
</dbReference>
<reference evidence="4" key="1">
    <citation type="submission" date="2025-08" db="UniProtKB">
        <authorList>
            <consortium name="RefSeq"/>
        </authorList>
    </citation>
    <scope>IDENTIFICATION</scope>
    <source>
        <tissue evidence="4">Whole body</tissue>
    </source>
</reference>
<evidence type="ECO:0000259" key="2">
    <source>
        <dbReference type="Pfam" id="PF25805"/>
    </source>
</evidence>
<dbReference type="PROSITE" id="PS50096">
    <property type="entry name" value="IQ"/>
    <property type="match status" value="1"/>
</dbReference>
<keyword evidence="3" id="KW-1185">Reference proteome</keyword>
<dbReference type="InterPro" id="IPR037695">
    <property type="entry name" value="IQUB"/>
</dbReference>